<dbReference type="OrthoDB" id="10259545at2759"/>
<protein>
    <submittedName>
        <fullName evidence="1">Uncharacterized protein</fullName>
    </submittedName>
</protein>
<evidence type="ECO:0000313" key="1">
    <source>
        <dbReference type="EMBL" id="KHJ97687.1"/>
    </source>
</evidence>
<keyword evidence="2" id="KW-1185">Reference proteome</keyword>
<name>A0A0B1TPF8_OESDE</name>
<reference evidence="1 2" key="1">
    <citation type="submission" date="2014-03" db="EMBL/GenBank/DDBJ databases">
        <title>Draft genome of the hookworm Oesophagostomum dentatum.</title>
        <authorList>
            <person name="Mitreva M."/>
        </authorList>
    </citation>
    <scope>NUCLEOTIDE SEQUENCE [LARGE SCALE GENOMIC DNA]</scope>
    <source>
        <strain evidence="1 2">OD-Hann</strain>
    </source>
</reference>
<evidence type="ECO:0000313" key="2">
    <source>
        <dbReference type="Proteomes" id="UP000053660"/>
    </source>
</evidence>
<gene>
    <name evidence="1" type="ORF">OESDEN_02341</name>
</gene>
<dbReference type="AlphaFoldDB" id="A0A0B1TPF8"/>
<organism evidence="1 2">
    <name type="scientific">Oesophagostomum dentatum</name>
    <name type="common">Nodular worm</name>
    <dbReference type="NCBI Taxonomy" id="61180"/>
    <lineage>
        <taxon>Eukaryota</taxon>
        <taxon>Metazoa</taxon>
        <taxon>Ecdysozoa</taxon>
        <taxon>Nematoda</taxon>
        <taxon>Chromadorea</taxon>
        <taxon>Rhabditida</taxon>
        <taxon>Rhabditina</taxon>
        <taxon>Rhabditomorpha</taxon>
        <taxon>Strongyloidea</taxon>
        <taxon>Strongylidae</taxon>
        <taxon>Oesophagostomum</taxon>
    </lineage>
</organism>
<accession>A0A0B1TPF8</accession>
<dbReference type="Proteomes" id="UP000053660">
    <property type="component" value="Unassembled WGS sequence"/>
</dbReference>
<sequence length="55" mass="6116">MAGKLIVTVLPSFGERYLSSPLYANIRDEANDMGVTSLEADLSRVRLPQHSDEDH</sequence>
<proteinExistence type="predicted"/>
<dbReference type="EMBL" id="KN549415">
    <property type="protein sequence ID" value="KHJ97687.1"/>
    <property type="molecule type" value="Genomic_DNA"/>
</dbReference>